<feature type="non-terminal residue" evidence="2">
    <location>
        <position position="211"/>
    </location>
</feature>
<dbReference type="SUPFAM" id="SSF58069">
    <property type="entry name" value="Virus ectodomain"/>
    <property type="match status" value="1"/>
</dbReference>
<keyword evidence="3" id="KW-1185">Reference proteome</keyword>
<evidence type="ECO:0000313" key="3">
    <source>
        <dbReference type="Proteomes" id="UP000564407"/>
    </source>
</evidence>
<dbReference type="Gene3D" id="1.10.287.210">
    <property type="match status" value="1"/>
</dbReference>
<dbReference type="Pfam" id="PF00429">
    <property type="entry name" value="TLV_coat"/>
    <property type="match status" value="1"/>
</dbReference>
<dbReference type="PANTHER" id="PTHR10424">
    <property type="entry name" value="VIRAL ENVELOPE PROTEIN"/>
    <property type="match status" value="1"/>
</dbReference>
<accession>A0A7K6HA25</accession>
<name>A0A7K6HA25_9PASS</name>
<evidence type="ECO:0000256" key="1">
    <source>
        <dbReference type="SAM" id="Phobius"/>
    </source>
</evidence>
<protein>
    <submittedName>
        <fullName evidence="2">ENV2 protein</fullName>
    </submittedName>
</protein>
<keyword evidence="1" id="KW-1133">Transmembrane helix</keyword>
<organism evidence="2 3">
    <name type="scientific">Malurus elegans</name>
    <name type="common">Red-winged fairywren</name>
    <dbReference type="NCBI Taxonomy" id="720584"/>
    <lineage>
        <taxon>Eukaryota</taxon>
        <taxon>Metazoa</taxon>
        <taxon>Chordata</taxon>
        <taxon>Craniata</taxon>
        <taxon>Vertebrata</taxon>
        <taxon>Euteleostomi</taxon>
        <taxon>Archelosauria</taxon>
        <taxon>Archosauria</taxon>
        <taxon>Dinosauria</taxon>
        <taxon>Saurischia</taxon>
        <taxon>Theropoda</taxon>
        <taxon>Coelurosauria</taxon>
        <taxon>Aves</taxon>
        <taxon>Neognathae</taxon>
        <taxon>Neoaves</taxon>
        <taxon>Telluraves</taxon>
        <taxon>Australaves</taxon>
        <taxon>Passeriformes</taxon>
        <taxon>Meliphagoidea</taxon>
        <taxon>Maluridae</taxon>
        <taxon>Malurus</taxon>
    </lineage>
</organism>
<dbReference type="CDD" id="cd09851">
    <property type="entry name" value="HTLV-1-like_HR1-HR2"/>
    <property type="match status" value="1"/>
</dbReference>
<dbReference type="EMBL" id="VZRP01033860">
    <property type="protein sequence ID" value="NWV72469.1"/>
    <property type="molecule type" value="Genomic_DNA"/>
</dbReference>
<sequence>EAKNRNRPADWLLPAKNAKWVCASVGVTPCIPLKNFNSSDYCIQVVIIPKITYHPGDYVYERHTPREHHLVKREPVVAITIATLLALGVAGAGTGIASIIKQDREFTALREVVDEDLAKIENSITALETSLRSLSEVGLQNRRGLELLLAHEGGLCVALKEECCVYADHTGIVRNAMSELQMELEKRNKERESTQSWYESWFNTSPWLTTL</sequence>
<dbReference type="AlphaFoldDB" id="A0A7K6HA25"/>
<keyword evidence="1" id="KW-0472">Membrane</keyword>
<dbReference type="InterPro" id="IPR018154">
    <property type="entry name" value="TLV/ENV_coat_polyprotein"/>
</dbReference>
<dbReference type="Proteomes" id="UP000564407">
    <property type="component" value="Unassembled WGS sequence"/>
</dbReference>
<keyword evidence="1" id="KW-0812">Transmembrane</keyword>
<dbReference type="PANTHER" id="PTHR10424:SF82">
    <property type="entry name" value="ENVELOPE GLYCOPROTEIN-RELATED"/>
    <property type="match status" value="1"/>
</dbReference>
<comment type="caution">
    <text evidence="2">The sequence shown here is derived from an EMBL/GenBank/DDBJ whole genome shotgun (WGS) entry which is preliminary data.</text>
</comment>
<feature type="non-terminal residue" evidence="2">
    <location>
        <position position="1"/>
    </location>
</feature>
<feature type="transmembrane region" description="Helical" evidence="1">
    <location>
        <begin position="76"/>
        <end position="100"/>
    </location>
</feature>
<gene>
    <name evidence="2" type="primary">Fv4_2</name>
    <name evidence="2" type="ORF">MALELE_R15379</name>
</gene>
<evidence type="ECO:0000313" key="2">
    <source>
        <dbReference type="EMBL" id="NWV72469.1"/>
    </source>
</evidence>
<proteinExistence type="predicted"/>
<reference evidence="2 3" key="1">
    <citation type="submission" date="2019-09" db="EMBL/GenBank/DDBJ databases">
        <title>Bird 10,000 Genomes (B10K) Project - Family phase.</title>
        <authorList>
            <person name="Zhang G."/>
        </authorList>
    </citation>
    <scope>NUCLEOTIDE SEQUENCE [LARGE SCALE GENOMIC DNA]</scope>
    <source>
        <strain evidence="2">B10K-DU-029-44</strain>
        <tissue evidence="2">Heart</tissue>
    </source>
</reference>